<dbReference type="RefSeq" id="WP_040820055.1">
    <property type="nucleotide sequence ID" value="NZ_CP090569.1"/>
</dbReference>
<organism evidence="2 3">
    <name type="scientific">Candidatus Endoriftia persephonae</name>
    <dbReference type="NCBI Taxonomy" id="393765"/>
    <lineage>
        <taxon>Bacteria</taxon>
        <taxon>Pseudomonadati</taxon>
        <taxon>Pseudomonadota</taxon>
        <taxon>Gammaproteobacteria</taxon>
        <taxon>Chromatiales</taxon>
        <taxon>Sedimenticolaceae</taxon>
        <taxon>Candidatus Endoriftia</taxon>
    </lineage>
</organism>
<keyword evidence="3" id="KW-1185">Reference proteome</keyword>
<evidence type="ECO:0000256" key="1">
    <source>
        <dbReference type="SAM" id="Phobius"/>
    </source>
</evidence>
<dbReference type="KEGG" id="eps:L0Y14_01475"/>
<keyword evidence="1" id="KW-1133">Transmembrane helix</keyword>
<feature type="transmembrane region" description="Helical" evidence="1">
    <location>
        <begin position="155"/>
        <end position="173"/>
    </location>
</feature>
<gene>
    <name evidence="2" type="ORF">L0Y14_01475</name>
</gene>
<reference evidence="2" key="1">
    <citation type="journal article" date="2022" name="Mol. Ecol. Resour.">
        <title>The complete and closed genome of the facultative generalist Candidatus Endoriftia persephone from deep-sea hydrothermal vents.</title>
        <authorList>
            <person name="de Oliveira A.L."/>
            <person name="Srivastava A."/>
            <person name="Espada-Hinojosa S."/>
            <person name="Bright M."/>
        </authorList>
    </citation>
    <scope>NUCLEOTIDE SEQUENCE</scope>
    <source>
        <strain evidence="2">Tica-EPR-9o50.N</strain>
    </source>
</reference>
<keyword evidence="1" id="KW-0472">Membrane</keyword>
<name>A0A9J6ZYW8_9GAMM</name>
<evidence type="ECO:0000313" key="2">
    <source>
        <dbReference type="EMBL" id="USF87948.1"/>
    </source>
</evidence>
<dbReference type="AlphaFoldDB" id="A0A9J6ZYW8"/>
<evidence type="ECO:0000313" key="3">
    <source>
        <dbReference type="Proteomes" id="UP001056649"/>
    </source>
</evidence>
<keyword evidence="1" id="KW-0812">Transmembrane</keyword>
<sequence>MVDINGGEIYVEIVMGKSKLSKDKRRRVELIFSCAFLSVALNQFLDYLTPVLDLEEMDVRSGVVKEVRQALRTGCGDVLVLQTEDGEEVKYDVCLDKTEGSEVASRPVTVWSQRKQSMFGYLDHIYQLQMDKRLVINYGPTKKRRISMKKYWDPWFLLVVTLVGVSPLIKIGWEYFMAARCKTHGANEFQGDKK</sequence>
<accession>A0A9J6ZYW8</accession>
<dbReference type="EMBL" id="CP090569">
    <property type="protein sequence ID" value="USF87948.1"/>
    <property type="molecule type" value="Genomic_DNA"/>
</dbReference>
<dbReference type="Proteomes" id="UP001056649">
    <property type="component" value="Chromosome"/>
</dbReference>
<proteinExistence type="predicted"/>
<protein>
    <submittedName>
        <fullName evidence="2">Uncharacterized protein</fullName>
    </submittedName>
</protein>